<dbReference type="Proteomes" id="UP000298030">
    <property type="component" value="Unassembled WGS sequence"/>
</dbReference>
<comment type="caution">
    <text evidence="2">The sequence shown here is derived from an EMBL/GenBank/DDBJ whole genome shotgun (WGS) entry which is preliminary data.</text>
</comment>
<proteinExistence type="predicted"/>
<organism evidence="2 3">
    <name type="scientific">Coprinellus micaceus</name>
    <name type="common">Glistening ink-cap mushroom</name>
    <name type="synonym">Coprinus micaceus</name>
    <dbReference type="NCBI Taxonomy" id="71717"/>
    <lineage>
        <taxon>Eukaryota</taxon>
        <taxon>Fungi</taxon>
        <taxon>Dikarya</taxon>
        <taxon>Basidiomycota</taxon>
        <taxon>Agaricomycotina</taxon>
        <taxon>Agaricomycetes</taxon>
        <taxon>Agaricomycetidae</taxon>
        <taxon>Agaricales</taxon>
        <taxon>Agaricineae</taxon>
        <taxon>Psathyrellaceae</taxon>
        <taxon>Coprinellus</taxon>
    </lineage>
</organism>
<evidence type="ECO:0000313" key="2">
    <source>
        <dbReference type="EMBL" id="TEB22747.1"/>
    </source>
</evidence>
<sequence>MSRGERVTVAPNIISASMRQNYNEYGVDEYYKKVGATYRNPHYPGIRSCMYTWLNRWWELEESQRTSSSGSQGGDKWNRKILFDMACGSGEVTEAFKEWFISGRSQWQLENTRKTTESSTQRPPIPGPRSKLVAKPISPDFLPPLIAAGDPYTAAAYTDRTSYPCSSLSFREIGNGALPDTSTDILSGTQFPIVQQAADDPVDESGVPNEPLVEMVVCSFALHLILNPSELFSLLWELSTKTRWLVVLAPHKKPEIKEGWGWQKWDISSWTEAPKYGQSGELLNDRVHCRAYRSTHFAQ</sequence>
<accession>A0A4Y7SLH6</accession>
<gene>
    <name evidence="2" type="ORF">FA13DRAFT_1740667</name>
</gene>
<name>A0A4Y7SLH6_COPMI</name>
<feature type="region of interest" description="Disordered" evidence="1">
    <location>
        <begin position="110"/>
        <end position="130"/>
    </location>
</feature>
<keyword evidence="3" id="KW-1185">Reference proteome</keyword>
<dbReference type="AlphaFoldDB" id="A0A4Y7SLH6"/>
<reference evidence="2 3" key="1">
    <citation type="journal article" date="2019" name="Nat. Ecol. Evol.">
        <title>Megaphylogeny resolves global patterns of mushroom evolution.</title>
        <authorList>
            <person name="Varga T."/>
            <person name="Krizsan K."/>
            <person name="Foldi C."/>
            <person name="Dima B."/>
            <person name="Sanchez-Garcia M."/>
            <person name="Sanchez-Ramirez S."/>
            <person name="Szollosi G.J."/>
            <person name="Szarkandi J.G."/>
            <person name="Papp V."/>
            <person name="Albert L."/>
            <person name="Andreopoulos W."/>
            <person name="Angelini C."/>
            <person name="Antonin V."/>
            <person name="Barry K.W."/>
            <person name="Bougher N.L."/>
            <person name="Buchanan P."/>
            <person name="Buyck B."/>
            <person name="Bense V."/>
            <person name="Catcheside P."/>
            <person name="Chovatia M."/>
            <person name="Cooper J."/>
            <person name="Damon W."/>
            <person name="Desjardin D."/>
            <person name="Finy P."/>
            <person name="Geml J."/>
            <person name="Haridas S."/>
            <person name="Hughes K."/>
            <person name="Justo A."/>
            <person name="Karasinski D."/>
            <person name="Kautmanova I."/>
            <person name="Kiss B."/>
            <person name="Kocsube S."/>
            <person name="Kotiranta H."/>
            <person name="LaButti K.M."/>
            <person name="Lechner B.E."/>
            <person name="Liimatainen K."/>
            <person name="Lipzen A."/>
            <person name="Lukacs Z."/>
            <person name="Mihaltcheva S."/>
            <person name="Morgado L.N."/>
            <person name="Niskanen T."/>
            <person name="Noordeloos M.E."/>
            <person name="Ohm R.A."/>
            <person name="Ortiz-Santana B."/>
            <person name="Ovrebo C."/>
            <person name="Racz N."/>
            <person name="Riley R."/>
            <person name="Savchenko A."/>
            <person name="Shiryaev A."/>
            <person name="Soop K."/>
            <person name="Spirin V."/>
            <person name="Szebenyi C."/>
            <person name="Tomsovsky M."/>
            <person name="Tulloss R.E."/>
            <person name="Uehling J."/>
            <person name="Grigoriev I.V."/>
            <person name="Vagvolgyi C."/>
            <person name="Papp T."/>
            <person name="Martin F.M."/>
            <person name="Miettinen O."/>
            <person name="Hibbett D.S."/>
            <person name="Nagy L.G."/>
        </authorList>
    </citation>
    <scope>NUCLEOTIDE SEQUENCE [LARGE SCALE GENOMIC DNA]</scope>
    <source>
        <strain evidence="2 3">FP101781</strain>
    </source>
</reference>
<evidence type="ECO:0000256" key="1">
    <source>
        <dbReference type="SAM" id="MobiDB-lite"/>
    </source>
</evidence>
<protein>
    <submittedName>
        <fullName evidence="2">Uncharacterized protein</fullName>
    </submittedName>
</protein>
<evidence type="ECO:0000313" key="3">
    <source>
        <dbReference type="Proteomes" id="UP000298030"/>
    </source>
</evidence>
<dbReference type="EMBL" id="QPFP01000086">
    <property type="protein sequence ID" value="TEB22747.1"/>
    <property type="molecule type" value="Genomic_DNA"/>
</dbReference>
<dbReference type="OrthoDB" id="66144at2759"/>